<evidence type="ECO:0008006" key="10">
    <source>
        <dbReference type="Google" id="ProtNLM"/>
    </source>
</evidence>
<evidence type="ECO:0000259" key="7">
    <source>
        <dbReference type="Pfam" id="PF14322"/>
    </source>
</evidence>
<evidence type="ECO:0000256" key="1">
    <source>
        <dbReference type="ARBA" id="ARBA00004442"/>
    </source>
</evidence>
<keyword evidence="5" id="KW-0998">Cell outer membrane</keyword>
<accession>A0ABU1TCE4</accession>
<evidence type="ECO:0000256" key="2">
    <source>
        <dbReference type="ARBA" id="ARBA00006275"/>
    </source>
</evidence>
<proteinExistence type="inferred from homology"/>
<sequence length="506" mass="55515">MKKIFFLSTISAVILMTSCNKQLNQVPISTPTTATFYKTPSDFLQASNAIYGDLHNYPVRLANLSEIRSDNIYGVSVTVRDWDPVNDFSPSLAANAYVTEAWGTDFNGIFRANTLLEQIAKNGSNIGSATLAARLQAEAKFLRAFYYFDLVRYFGQLPIIDHVVSGQEANTIGRSPVADVYKLIIADLQSAVANLPTVYSAGDVGRATKYAAEALLAQVYMARSGPDYGIKGPGLGANEWNLALPLLQDIINSNQFTFNSSYSNIFSYNNQNPAVNKEAVFDVMYTSGISGTSDLYGASFPWTLAPSGYFLSIGGKTSNGSLEIIPVSNDLANSYETGDVRKDFSLYTAGYTNAGSTENRPFFKKWLDVTKTPVASRFDWGINFIAIRYTDILMLKAECILHGATGSQSDVDAIVNQVRTRAGLAPVSGVTLPQLFSERRREFANEGSRWFDLQRSGDLINVMNSWIAKEDAQKSIKPVVANYVIYPVPQSQLDTTPGLYSQNPGY</sequence>
<dbReference type="SUPFAM" id="SSF48452">
    <property type="entry name" value="TPR-like"/>
    <property type="match status" value="1"/>
</dbReference>
<dbReference type="InterPro" id="IPR012944">
    <property type="entry name" value="SusD_RagB_dom"/>
</dbReference>
<keyword evidence="3" id="KW-0732">Signal</keyword>
<evidence type="ECO:0000259" key="6">
    <source>
        <dbReference type="Pfam" id="PF07980"/>
    </source>
</evidence>
<comment type="similarity">
    <text evidence="2">Belongs to the SusD family.</text>
</comment>
<protein>
    <recommendedName>
        <fullName evidence="10">Starch-binding associating with outer membrane</fullName>
    </recommendedName>
</protein>
<dbReference type="Pfam" id="PF14322">
    <property type="entry name" value="SusD-like_3"/>
    <property type="match status" value="1"/>
</dbReference>
<evidence type="ECO:0000256" key="3">
    <source>
        <dbReference type="ARBA" id="ARBA00022729"/>
    </source>
</evidence>
<feature type="domain" description="RagB/SusD" evidence="6">
    <location>
        <begin position="347"/>
        <end position="506"/>
    </location>
</feature>
<dbReference type="Pfam" id="PF07980">
    <property type="entry name" value="SusD_RagB"/>
    <property type="match status" value="1"/>
</dbReference>
<name>A0ABU1TCE4_9SPHI</name>
<evidence type="ECO:0000256" key="4">
    <source>
        <dbReference type="ARBA" id="ARBA00023136"/>
    </source>
</evidence>
<keyword evidence="9" id="KW-1185">Reference proteome</keyword>
<dbReference type="EMBL" id="JAVDUU010000003">
    <property type="protein sequence ID" value="MDR6942989.1"/>
    <property type="molecule type" value="Genomic_DNA"/>
</dbReference>
<feature type="domain" description="SusD-like N-terminal" evidence="7">
    <location>
        <begin position="94"/>
        <end position="221"/>
    </location>
</feature>
<dbReference type="InterPro" id="IPR011990">
    <property type="entry name" value="TPR-like_helical_dom_sf"/>
</dbReference>
<dbReference type="RefSeq" id="WP_310096568.1">
    <property type="nucleotide sequence ID" value="NZ_JAVDUU010000003.1"/>
</dbReference>
<evidence type="ECO:0000313" key="8">
    <source>
        <dbReference type="EMBL" id="MDR6942989.1"/>
    </source>
</evidence>
<gene>
    <name evidence="8" type="ORF">J2W55_002842</name>
</gene>
<evidence type="ECO:0000313" key="9">
    <source>
        <dbReference type="Proteomes" id="UP001247620"/>
    </source>
</evidence>
<comment type="caution">
    <text evidence="8">The sequence shown here is derived from an EMBL/GenBank/DDBJ whole genome shotgun (WGS) entry which is preliminary data.</text>
</comment>
<organism evidence="8 9">
    <name type="scientific">Mucilaginibacter pocheonensis</name>
    <dbReference type="NCBI Taxonomy" id="398050"/>
    <lineage>
        <taxon>Bacteria</taxon>
        <taxon>Pseudomonadati</taxon>
        <taxon>Bacteroidota</taxon>
        <taxon>Sphingobacteriia</taxon>
        <taxon>Sphingobacteriales</taxon>
        <taxon>Sphingobacteriaceae</taxon>
        <taxon>Mucilaginibacter</taxon>
    </lineage>
</organism>
<keyword evidence="4" id="KW-0472">Membrane</keyword>
<evidence type="ECO:0000256" key="5">
    <source>
        <dbReference type="ARBA" id="ARBA00023237"/>
    </source>
</evidence>
<dbReference type="PROSITE" id="PS51257">
    <property type="entry name" value="PROKAR_LIPOPROTEIN"/>
    <property type="match status" value="1"/>
</dbReference>
<dbReference type="Gene3D" id="1.25.40.390">
    <property type="match status" value="1"/>
</dbReference>
<comment type="subcellular location">
    <subcellularLocation>
        <location evidence="1">Cell outer membrane</location>
    </subcellularLocation>
</comment>
<dbReference type="InterPro" id="IPR033985">
    <property type="entry name" value="SusD-like_N"/>
</dbReference>
<reference evidence="8 9" key="1">
    <citation type="submission" date="2023-07" db="EMBL/GenBank/DDBJ databases">
        <title>Sorghum-associated microbial communities from plants grown in Nebraska, USA.</title>
        <authorList>
            <person name="Schachtman D."/>
        </authorList>
    </citation>
    <scope>NUCLEOTIDE SEQUENCE [LARGE SCALE GENOMIC DNA]</scope>
    <source>
        <strain evidence="8 9">3262</strain>
    </source>
</reference>
<dbReference type="Proteomes" id="UP001247620">
    <property type="component" value="Unassembled WGS sequence"/>
</dbReference>